<keyword evidence="4" id="KW-1185">Reference proteome</keyword>
<dbReference type="KEGG" id="soa:G3M56_013185"/>
<evidence type="ECO:0000313" key="3">
    <source>
        <dbReference type="EMBL" id="QQL44815.1"/>
    </source>
</evidence>
<feature type="compositionally biased region" description="Gly residues" evidence="1">
    <location>
        <begin position="276"/>
        <end position="285"/>
    </location>
</feature>
<dbReference type="PROSITE" id="PS00409">
    <property type="entry name" value="PROKAR_NTER_METHYL"/>
    <property type="match status" value="1"/>
</dbReference>
<keyword evidence="2" id="KW-0472">Membrane</keyword>
<sequence>MKAAAAQRGRAGFTLLEVLLGMAVAILVIVGVVGVSLATMRLSSAIGEAEIEEMRSTVLEQVLRDNLEGMPQAASYVSIESGADGGYLLGIEDAFGLFPLGGYGMSVNRYLFRPVVVDGAVTLRLEYYYKTDEDLSWLEDPALPDAGDAVAAIDLVGGLSSAQWWILMREEEEWVPLELNDARVQPAALRLDMIAADGHATSWTFRHPMWQADEQGGIPTGGGSNGGGQGGGNNSGGGPAGGNNQGGGSGGGGRPIEVDARPPGQGAVDQRRRGSAVGGMRGGGR</sequence>
<evidence type="ECO:0008006" key="5">
    <source>
        <dbReference type="Google" id="ProtNLM"/>
    </source>
</evidence>
<reference evidence="3 4" key="1">
    <citation type="submission" date="2020-12" db="EMBL/GenBank/DDBJ databases">
        <title>Sulforoseuscoccus oceanibium gen. nov., sp. nov., a representative of the phylum Verrucomicrobia with special cytoplasmic membrane, and proposal of Sulforoseuscoccusaceae fam. nov.</title>
        <authorList>
            <person name="Xi F."/>
        </authorList>
    </citation>
    <scope>NUCLEOTIDE SEQUENCE [LARGE SCALE GENOMIC DNA]</scope>
    <source>
        <strain evidence="3 4">T37</strain>
    </source>
</reference>
<evidence type="ECO:0000256" key="1">
    <source>
        <dbReference type="SAM" id="MobiDB-lite"/>
    </source>
</evidence>
<feature type="region of interest" description="Disordered" evidence="1">
    <location>
        <begin position="212"/>
        <end position="285"/>
    </location>
</feature>
<feature type="transmembrane region" description="Helical" evidence="2">
    <location>
        <begin position="12"/>
        <end position="38"/>
    </location>
</feature>
<protein>
    <recommendedName>
        <fullName evidence="5">Type II secretion system protein J</fullName>
    </recommendedName>
</protein>
<accession>A0A6B3LFX3</accession>
<name>A0A6B3LFX3_9BACT</name>
<feature type="compositionally biased region" description="Gly residues" evidence="1">
    <location>
        <begin position="218"/>
        <end position="254"/>
    </location>
</feature>
<keyword evidence="2" id="KW-0812">Transmembrane</keyword>
<organism evidence="3 4">
    <name type="scientific">Sulfuriroseicoccus oceanibius</name>
    <dbReference type="NCBI Taxonomy" id="2707525"/>
    <lineage>
        <taxon>Bacteria</taxon>
        <taxon>Pseudomonadati</taxon>
        <taxon>Verrucomicrobiota</taxon>
        <taxon>Verrucomicrobiia</taxon>
        <taxon>Verrucomicrobiales</taxon>
        <taxon>Verrucomicrobiaceae</taxon>
        <taxon>Sulfuriroseicoccus</taxon>
    </lineage>
</organism>
<proteinExistence type="predicted"/>
<dbReference type="EMBL" id="CP066776">
    <property type="protein sequence ID" value="QQL44815.1"/>
    <property type="molecule type" value="Genomic_DNA"/>
</dbReference>
<dbReference type="Proteomes" id="UP000475117">
    <property type="component" value="Chromosome"/>
</dbReference>
<dbReference type="InterPro" id="IPR012902">
    <property type="entry name" value="N_methyl_site"/>
</dbReference>
<evidence type="ECO:0000313" key="4">
    <source>
        <dbReference type="Proteomes" id="UP000475117"/>
    </source>
</evidence>
<gene>
    <name evidence="3" type="ORF">G3M56_013185</name>
</gene>
<evidence type="ECO:0000256" key="2">
    <source>
        <dbReference type="SAM" id="Phobius"/>
    </source>
</evidence>
<dbReference type="AlphaFoldDB" id="A0A6B3LFX3"/>
<keyword evidence="2" id="KW-1133">Transmembrane helix</keyword>
<dbReference type="RefSeq" id="WP_164365229.1">
    <property type="nucleotide sequence ID" value="NZ_CP066776.1"/>
</dbReference>